<dbReference type="EMBL" id="QJJQ01000002">
    <property type="protein sequence ID" value="PXW89465.1"/>
    <property type="molecule type" value="Genomic_DNA"/>
</dbReference>
<dbReference type="PROSITE" id="PS51186">
    <property type="entry name" value="GNAT"/>
    <property type="match status" value="1"/>
</dbReference>
<dbReference type="CDD" id="cd04301">
    <property type="entry name" value="NAT_SF"/>
    <property type="match status" value="1"/>
</dbReference>
<dbReference type="GO" id="GO:0016747">
    <property type="term" value="F:acyltransferase activity, transferring groups other than amino-acyl groups"/>
    <property type="evidence" value="ECO:0007669"/>
    <property type="project" value="InterPro"/>
</dbReference>
<dbReference type="Gene3D" id="3.40.630.30">
    <property type="match status" value="1"/>
</dbReference>
<accession>A0A2V3WBC9</accession>
<dbReference type="Pfam" id="PF00583">
    <property type="entry name" value="Acetyltransf_1"/>
    <property type="match status" value="1"/>
</dbReference>
<dbReference type="RefSeq" id="WP_110394185.1">
    <property type="nucleotide sequence ID" value="NZ_JBHUHB010000001.1"/>
</dbReference>
<organism evidence="2 3">
    <name type="scientific">Pseudogracilibacillus auburnensis</name>
    <dbReference type="NCBI Taxonomy" id="1494959"/>
    <lineage>
        <taxon>Bacteria</taxon>
        <taxon>Bacillati</taxon>
        <taxon>Bacillota</taxon>
        <taxon>Bacilli</taxon>
        <taxon>Bacillales</taxon>
        <taxon>Bacillaceae</taxon>
        <taxon>Pseudogracilibacillus</taxon>
    </lineage>
</organism>
<comment type="caution">
    <text evidence="2">The sequence shown here is derived from an EMBL/GenBank/DDBJ whole genome shotgun (WGS) entry which is preliminary data.</text>
</comment>
<reference evidence="2 3" key="1">
    <citation type="submission" date="2018-05" db="EMBL/GenBank/DDBJ databases">
        <title>Genomic Encyclopedia of Type Strains, Phase IV (KMG-IV): sequencing the most valuable type-strain genomes for metagenomic binning, comparative biology and taxonomic classification.</title>
        <authorList>
            <person name="Goeker M."/>
        </authorList>
    </citation>
    <scope>NUCLEOTIDE SEQUENCE [LARGE SCALE GENOMIC DNA]</scope>
    <source>
        <strain evidence="2 3">DSM 28556</strain>
    </source>
</reference>
<proteinExistence type="predicted"/>
<dbReference type="InterPro" id="IPR016181">
    <property type="entry name" value="Acyl_CoA_acyltransferase"/>
</dbReference>
<keyword evidence="2" id="KW-0808">Transferase</keyword>
<dbReference type="SUPFAM" id="SSF55729">
    <property type="entry name" value="Acyl-CoA N-acyltransferases (Nat)"/>
    <property type="match status" value="1"/>
</dbReference>
<evidence type="ECO:0000259" key="1">
    <source>
        <dbReference type="PROSITE" id="PS51186"/>
    </source>
</evidence>
<dbReference type="InterPro" id="IPR000182">
    <property type="entry name" value="GNAT_dom"/>
</dbReference>
<feature type="domain" description="N-acetyltransferase" evidence="1">
    <location>
        <begin position="149"/>
        <end position="283"/>
    </location>
</feature>
<evidence type="ECO:0000313" key="3">
    <source>
        <dbReference type="Proteomes" id="UP000247978"/>
    </source>
</evidence>
<name>A0A2V3WBC9_9BACI</name>
<gene>
    <name evidence="2" type="ORF">DFR56_102242</name>
</gene>
<dbReference type="OrthoDB" id="87299at2"/>
<keyword evidence="3" id="KW-1185">Reference proteome</keyword>
<dbReference type="AlphaFoldDB" id="A0A2V3WBC9"/>
<dbReference type="Proteomes" id="UP000247978">
    <property type="component" value="Unassembled WGS sequence"/>
</dbReference>
<sequence length="283" mass="32859">MKMIDLQKLCTFLVSMNSQSEKHIGYCGVSKSEIFHALTEDFSDLPLKELFYIHSNQGHIIGAFGFDVDMENRSAEVWGPFTKDNEIASVIWSEAFPEMKKYVDTFSFFVNLENINAIDFMDKIGAKKQGGHITYIVSRHQEKLESIDSSFQEYTPIYMESFIQLHEKTFPNSYYNGEQIIRQLNIHKRLFLWIKDHKVISYVYMEADPLHHEGSIEFVSVCPTYRARGIGKKITTFAINQLFSDDRIHTITICVGDRNKNAIGLYQSLGFKVKHQLIHYTLR</sequence>
<protein>
    <submittedName>
        <fullName evidence="2">Acetyltransferase (GNAT) family protein</fullName>
    </submittedName>
</protein>
<evidence type="ECO:0000313" key="2">
    <source>
        <dbReference type="EMBL" id="PXW89465.1"/>
    </source>
</evidence>